<feature type="transmembrane region" description="Helical" evidence="1">
    <location>
        <begin position="455"/>
        <end position="475"/>
    </location>
</feature>
<organism evidence="3 4">
    <name type="scientific">Paragonimus heterotremus</name>
    <dbReference type="NCBI Taxonomy" id="100268"/>
    <lineage>
        <taxon>Eukaryota</taxon>
        <taxon>Metazoa</taxon>
        <taxon>Spiralia</taxon>
        <taxon>Lophotrochozoa</taxon>
        <taxon>Platyhelminthes</taxon>
        <taxon>Trematoda</taxon>
        <taxon>Digenea</taxon>
        <taxon>Plagiorchiida</taxon>
        <taxon>Troglotremata</taxon>
        <taxon>Troglotrematidae</taxon>
        <taxon>Paragonimus</taxon>
    </lineage>
</organism>
<dbReference type="Proteomes" id="UP000748531">
    <property type="component" value="Unassembled WGS sequence"/>
</dbReference>
<proteinExistence type="predicted"/>
<dbReference type="AlphaFoldDB" id="A0A8J4WPQ9"/>
<accession>A0A8J4WPQ9</accession>
<gene>
    <name evidence="3" type="ORF">PHET_06938</name>
</gene>
<dbReference type="PANTHER" id="PTHR33539">
    <property type="entry name" value="UPF0764 PROTEIN C16ORF89"/>
    <property type="match status" value="1"/>
</dbReference>
<evidence type="ECO:0000313" key="3">
    <source>
        <dbReference type="EMBL" id="KAF5398830.1"/>
    </source>
</evidence>
<dbReference type="GO" id="GO:0016020">
    <property type="term" value="C:membrane"/>
    <property type="evidence" value="ECO:0007669"/>
    <property type="project" value="TreeGrafter"/>
</dbReference>
<evidence type="ECO:0000313" key="4">
    <source>
        <dbReference type="Proteomes" id="UP000748531"/>
    </source>
</evidence>
<keyword evidence="1" id="KW-1133">Transmembrane helix</keyword>
<feature type="chain" id="PRO_5035240889" evidence="2">
    <location>
        <begin position="33"/>
        <end position="495"/>
    </location>
</feature>
<dbReference type="Pfam" id="PF15882">
    <property type="entry name" value="DUF4735"/>
    <property type="match status" value="1"/>
</dbReference>
<keyword evidence="1" id="KW-0812">Transmembrane</keyword>
<evidence type="ECO:0000256" key="2">
    <source>
        <dbReference type="SAM" id="SignalP"/>
    </source>
</evidence>
<dbReference type="InterPro" id="IPR031751">
    <property type="entry name" value="DUF4735"/>
</dbReference>
<dbReference type="PANTHER" id="PTHR33539:SF1">
    <property type="entry name" value="UPF0764 PROTEIN C16ORF89"/>
    <property type="match status" value="1"/>
</dbReference>
<evidence type="ECO:0000256" key="1">
    <source>
        <dbReference type="SAM" id="Phobius"/>
    </source>
</evidence>
<keyword evidence="4" id="KW-1185">Reference proteome</keyword>
<feature type="signal peptide" evidence="2">
    <location>
        <begin position="1"/>
        <end position="32"/>
    </location>
</feature>
<reference evidence="3" key="1">
    <citation type="submission" date="2019-05" db="EMBL/GenBank/DDBJ databases">
        <title>Annotation for the trematode Paragonimus heterotremus.</title>
        <authorList>
            <person name="Choi Y.-J."/>
        </authorList>
    </citation>
    <scope>NUCLEOTIDE SEQUENCE</scope>
    <source>
        <strain evidence="3">LC</strain>
    </source>
</reference>
<sequence>MPSSTSNRLCRPTSFSFMYLVFLPLCFQGTEAINPVLRSFESLSDSVDRVLTYYKAHYQEMNFDGIFGLVLLRGRCFFANRYLQQDSLQGLMRTRNTWNGAHIGRVLKPIELDITRKLSLVDSILPNAFKSLRSRKDPYFNKMGSLFKLSWTPDLVRLVYPSEMQSEFDVSSDEFDGKISDQCLIELLQKNMSSERCQLSDQCIHVLSSRQMIGYESTHQVLLFLIIQKLGCSQLLAERMNVKETSFSSVETDLCSSIYAQFISLQKQGFPLTAAKKDLLLEQILVCGQSGFLQFANINFLDVIISWQDSCGCFRETKPKTKSYLPSIGRMLRSEMTLQDGCLSHLTAVASGALALYLHVFLLPMASSVDRQYGFHEKLVAYYMTKNNPNIPELIEDQYSGPQISRKTSWTPSVSQSVVERLGKLHGFFIHIHSGPPDEIWPISRPPFTNSNIGLTYYLLFLSVVLCIIIFLILCKCSVNPNQRKSLNYSSLSRK</sequence>
<dbReference type="EMBL" id="LUCH01004602">
    <property type="protein sequence ID" value="KAF5398830.1"/>
    <property type="molecule type" value="Genomic_DNA"/>
</dbReference>
<protein>
    <submittedName>
        <fullName evidence="3">Uncharacterized protein</fullName>
    </submittedName>
</protein>
<dbReference type="GO" id="GO:0005829">
    <property type="term" value="C:cytosol"/>
    <property type="evidence" value="ECO:0007669"/>
    <property type="project" value="TreeGrafter"/>
</dbReference>
<name>A0A8J4WPQ9_9TREM</name>
<dbReference type="OrthoDB" id="5949187at2759"/>
<keyword evidence="1" id="KW-0472">Membrane</keyword>
<comment type="caution">
    <text evidence="3">The sequence shown here is derived from an EMBL/GenBank/DDBJ whole genome shotgun (WGS) entry which is preliminary data.</text>
</comment>
<keyword evidence="2" id="KW-0732">Signal</keyword>